<organism evidence="1 2">
    <name type="scientific">Aspergillus melleus</name>
    <dbReference type="NCBI Taxonomy" id="138277"/>
    <lineage>
        <taxon>Eukaryota</taxon>
        <taxon>Fungi</taxon>
        <taxon>Dikarya</taxon>
        <taxon>Ascomycota</taxon>
        <taxon>Pezizomycotina</taxon>
        <taxon>Eurotiomycetes</taxon>
        <taxon>Eurotiomycetidae</taxon>
        <taxon>Eurotiales</taxon>
        <taxon>Aspergillaceae</taxon>
        <taxon>Aspergillus</taxon>
        <taxon>Aspergillus subgen. Circumdati</taxon>
    </lineage>
</organism>
<dbReference type="EMBL" id="JAOPJF010000012">
    <property type="protein sequence ID" value="KAK1147287.1"/>
    <property type="molecule type" value="Genomic_DNA"/>
</dbReference>
<evidence type="ECO:0000313" key="1">
    <source>
        <dbReference type="EMBL" id="KAK1147287.1"/>
    </source>
</evidence>
<gene>
    <name evidence="1" type="ORF">N8T08_001364</name>
</gene>
<keyword evidence="2" id="KW-1185">Reference proteome</keyword>
<comment type="caution">
    <text evidence="1">The sequence shown here is derived from an EMBL/GenBank/DDBJ whole genome shotgun (WGS) entry which is preliminary data.</text>
</comment>
<dbReference type="Proteomes" id="UP001177260">
    <property type="component" value="Unassembled WGS sequence"/>
</dbReference>
<name>A0ACC3B9G3_9EURO</name>
<accession>A0ACC3B9G3</accession>
<proteinExistence type="predicted"/>
<sequence>MSLISAFRPRSTRSTSLRHRPPARQRRAARRPEHEREGDDDAHSIITPSKHTPKAIRVLRGSISAGGPLRPFRLVKQDIVNLRRRYVSDWTLFNQLVFASAVYVFFTNLLPGITFASDLYVLTGKSWGTIEVVFSTGLCGIIFSLLSIQPLTILGVTGPFSVLAENIYALCEEDFKVPFLPFMAWSLIHAAWLHYVLAIINAHDWTMRYVTTFATEIFSLLNSIIYFHKAIQELERAHDYLSFAAFLYAVMGAVGTMLLAIFLSTAESWRPLFHRYIRMGLAEYAAAISITLFIGLPYIGELADLDKMTLAVSHSFKPTSPDRDKFIVEFWTLPVGWVFAAIIPGIIITILFFFDHEVSSIICTIDRYGTKKPGGFAWDIILLGTTTALCGILGIPPANGLLPQAPLHSESLMHSEFEQRTVVVDGDEKVETHEVKRVYEQRWSSFLHAGAILLFVSPPFMKVLGLTPTSVLAGLFMFMGEQSLSVNPILYRTFYLLTPPSELPPLPASLAKRETPLESNLNPNPNNTNTNTTTTTHNRTNPPSYLPIHLYTLLQIITTVIIFIVTLTRGAPAFPVLIVALVPFRLLVMNRWWPREVLRFVDAWACREGTPEDDEDAAEKGREESCGGVCSDTGDGVGGGVFPARVDEPGMELQDLGDGGSSRYGVDHGREVMDRVEGRGDGRAVESRDAGQDWVELGFRMREDEELGRSVDGR</sequence>
<protein>
    <submittedName>
        <fullName evidence="1">Uncharacterized protein</fullName>
    </submittedName>
</protein>
<evidence type="ECO:0000313" key="2">
    <source>
        <dbReference type="Proteomes" id="UP001177260"/>
    </source>
</evidence>
<reference evidence="1 2" key="1">
    <citation type="journal article" date="2023" name="ACS Omega">
        <title>Identification of the Neoaspergillic Acid Biosynthesis Gene Cluster by Establishing an In Vitro CRISPR-Ribonucleoprotein Genetic System in Aspergillus melleus.</title>
        <authorList>
            <person name="Yuan B."/>
            <person name="Grau M.F."/>
            <person name="Murata R.M."/>
            <person name="Torok T."/>
            <person name="Venkateswaran K."/>
            <person name="Stajich J.E."/>
            <person name="Wang C.C.C."/>
        </authorList>
    </citation>
    <scope>NUCLEOTIDE SEQUENCE [LARGE SCALE GENOMIC DNA]</scope>
    <source>
        <strain evidence="1 2">IMV 1140</strain>
    </source>
</reference>